<name>A0A8H2RUL0_PSEFL</name>
<evidence type="ECO:0000256" key="1">
    <source>
        <dbReference type="SAM" id="MobiDB-lite"/>
    </source>
</evidence>
<gene>
    <name evidence="2" type="ORF">PS900_06183</name>
</gene>
<feature type="region of interest" description="Disordered" evidence="1">
    <location>
        <begin position="107"/>
        <end position="130"/>
    </location>
</feature>
<sequence>MNTQDKRWEGFTINGELAAGVYYAGTRHKHFTLRIPLAGDLIDVQSEHPEASLQVATMAIYHRQLLSLGDIPPEALTFDLLRAELAESDLALLGAADEALEKKLALPSAASTAGDKSSTPLSDSATDSTK</sequence>
<accession>A0A8H2RUL0</accession>
<reference evidence="2 3" key="1">
    <citation type="submission" date="2019-09" db="EMBL/GenBank/DDBJ databases">
        <authorList>
            <person name="Chandra G."/>
            <person name="Truman W A."/>
        </authorList>
    </citation>
    <scope>NUCLEOTIDE SEQUENCE [LARGE SCALE GENOMIC DNA]</scope>
    <source>
        <strain evidence="2">PS900</strain>
    </source>
</reference>
<dbReference type="Proteomes" id="UP000325723">
    <property type="component" value="Unassembled WGS sequence"/>
</dbReference>
<dbReference type="EMBL" id="CABVIE010000041">
    <property type="protein sequence ID" value="VVP60387.1"/>
    <property type="molecule type" value="Genomic_DNA"/>
</dbReference>
<comment type="caution">
    <text evidence="2">The sequence shown here is derived from an EMBL/GenBank/DDBJ whole genome shotgun (WGS) entry which is preliminary data.</text>
</comment>
<organism evidence="2 3">
    <name type="scientific">Pseudomonas fluorescens</name>
    <dbReference type="NCBI Taxonomy" id="294"/>
    <lineage>
        <taxon>Bacteria</taxon>
        <taxon>Pseudomonadati</taxon>
        <taxon>Pseudomonadota</taxon>
        <taxon>Gammaproteobacteria</taxon>
        <taxon>Pseudomonadales</taxon>
        <taxon>Pseudomonadaceae</taxon>
        <taxon>Pseudomonas</taxon>
    </lineage>
</organism>
<proteinExistence type="predicted"/>
<evidence type="ECO:0000313" key="3">
    <source>
        <dbReference type="Proteomes" id="UP000325723"/>
    </source>
</evidence>
<dbReference type="AlphaFoldDB" id="A0A8H2RUL0"/>
<protein>
    <submittedName>
        <fullName evidence="2">Uncharacterized protein</fullName>
    </submittedName>
</protein>
<dbReference type="RefSeq" id="WP_150759730.1">
    <property type="nucleotide sequence ID" value="NZ_CABVIE010000041.1"/>
</dbReference>
<feature type="compositionally biased region" description="Polar residues" evidence="1">
    <location>
        <begin position="109"/>
        <end position="130"/>
    </location>
</feature>
<evidence type="ECO:0000313" key="2">
    <source>
        <dbReference type="EMBL" id="VVP60387.1"/>
    </source>
</evidence>